<evidence type="ECO:0000313" key="1">
    <source>
        <dbReference type="EMBL" id="DAF59538.1"/>
    </source>
</evidence>
<reference evidence="1" key="1">
    <citation type="journal article" date="2021" name="Proc. Natl. Acad. Sci. U.S.A.">
        <title>A Catalog of Tens of Thousands of Viruses from Human Metagenomes Reveals Hidden Associations with Chronic Diseases.</title>
        <authorList>
            <person name="Tisza M.J."/>
            <person name="Buck C.B."/>
        </authorList>
    </citation>
    <scope>NUCLEOTIDE SEQUENCE</scope>
    <source>
        <strain evidence="1">CtU557</strain>
    </source>
</reference>
<protein>
    <submittedName>
        <fullName evidence="1">Uncharacterized protein</fullName>
    </submittedName>
</protein>
<name>A0A8S5T9V7_9CAUD</name>
<accession>A0A8S5T9V7</accession>
<proteinExistence type="predicted"/>
<dbReference type="EMBL" id="BK032771">
    <property type="protein sequence ID" value="DAF59538.1"/>
    <property type="molecule type" value="Genomic_DNA"/>
</dbReference>
<sequence>MFEERLEAALELTRPIHHIPTQLGIGEFKRLVNERFAGNSKSFRNRLIKAYKKRAWMEFESVSRGRGAAPVRPAYGKKLAIDFSPLEVHEVNVVNKTMKSEE</sequence>
<organism evidence="1">
    <name type="scientific">Podoviridae sp. ctU557</name>
    <dbReference type="NCBI Taxonomy" id="2827736"/>
    <lineage>
        <taxon>Viruses</taxon>
        <taxon>Duplodnaviria</taxon>
        <taxon>Heunggongvirae</taxon>
        <taxon>Uroviricota</taxon>
        <taxon>Caudoviricetes</taxon>
    </lineage>
</organism>